<reference evidence="4 5" key="1">
    <citation type="journal article" date="2017" name="Mol. Ecol.">
        <title>Comparative and population genomic landscape of Phellinus noxius: A hypervariable fungus causing root rot in trees.</title>
        <authorList>
            <person name="Chung C.L."/>
            <person name="Lee T.J."/>
            <person name="Akiba M."/>
            <person name="Lee H.H."/>
            <person name="Kuo T.H."/>
            <person name="Liu D."/>
            <person name="Ke H.M."/>
            <person name="Yokoi T."/>
            <person name="Roa M.B."/>
            <person name="Lu M.J."/>
            <person name="Chang Y.Y."/>
            <person name="Ann P.J."/>
            <person name="Tsai J.N."/>
            <person name="Chen C.Y."/>
            <person name="Tzean S.S."/>
            <person name="Ota Y."/>
            <person name="Hattori T."/>
            <person name="Sahashi N."/>
            <person name="Liou R.F."/>
            <person name="Kikuchi T."/>
            <person name="Tsai I.J."/>
        </authorList>
    </citation>
    <scope>NUCLEOTIDE SEQUENCE [LARGE SCALE GENOMIC DNA]</scope>
    <source>
        <strain evidence="4 5">FFPRI411160</strain>
    </source>
</reference>
<feature type="compositionally biased region" description="Polar residues" evidence="2">
    <location>
        <begin position="146"/>
        <end position="155"/>
    </location>
</feature>
<keyword evidence="5" id="KW-1185">Reference proteome</keyword>
<evidence type="ECO:0000313" key="5">
    <source>
        <dbReference type="Proteomes" id="UP000217199"/>
    </source>
</evidence>
<evidence type="ECO:0000256" key="2">
    <source>
        <dbReference type="SAM" id="MobiDB-lite"/>
    </source>
</evidence>
<dbReference type="Gene3D" id="4.10.240.10">
    <property type="entry name" value="Zn(2)-C6 fungal-type DNA-binding domain"/>
    <property type="match status" value="1"/>
</dbReference>
<dbReference type="GO" id="GO:0005634">
    <property type="term" value="C:nucleus"/>
    <property type="evidence" value="ECO:0007669"/>
    <property type="project" value="TreeGrafter"/>
</dbReference>
<dbReference type="GO" id="GO:0008270">
    <property type="term" value="F:zinc ion binding"/>
    <property type="evidence" value="ECO:0007669"/>
    <property type="project" value="InterPro"/>
</dbReference>
<dbReference type="PROSITE" id="PS00463">
    <property type="entry name" value="ZN2_CY6_FUNGAL_1"/>
    <property type="match status" value="1"/>
</dbReference>
<name>A0A286UFY1_9AGAM</name>
<feature type="compositionally biased region" description="Low complexity" evidence="2">
    <location>
        <begin position="216"/>
        <end position="235"/>
    </location>
</feature>
<feature type="compositionally biased region" description="Low complexity" evidence="2">
    <location>
        <begin position="157"/>
        <end position="170"/>
    </location>
</feature>
<feature type="compositionally biased region" description="Basic and acidic residues" evidence="2">
    <location>
        <begin position="171"/>
        <end position="182"/>
    </location>
</feature>
<feature type="compositionally biased region" description="Low complexity" evidence="2">
    <location>
        <begin position="253"/>
        <end position="273"/>
    </location>
</feature>
<dbReference type="PANTHER" id="PTHR37534">
    <property type="entry name" value="TRANSCRIPTIONAL ACTIVATOR PROTEIN UGA3"/>
    <property type="match status" value="1"/>
</dbReference>
<dbReference type="GO" id="GO:0000976">
    <property type="term" value="F:transcription cis-regulatory region binding"/>
    <property type="evidence" value="ECO:0007669"/>
    <property type="project" value="TreeGrafter"/>
</dbReference>
<evidence type="ECO:0000259" key="3">
    <source>
        <dbReference type="PROSITE" id="PS50048"/>
    </source>
</evidence>
<dbReference type="Proteomes" id="UP000217199">
    <property type="component" value="Unassembled WGS sequence"/>
</dbReference>
<dbReference type="SUPFAM" id="SSF57701">
    <property type="entry name" value="Zn2/Cys6 DNA-binding domain"/>
    <property type="match status" value="1"/>
</dbReference>
<protein>
    <submittedName>
        <fullName evidence="4">Fungal zinc cluster transcription factor</fullName>
    </submittedName>
</protein>
<dbReference type="PANTHER" id="PTHR37534:SF7">
    <property type="entry name" value="TRANSCRIPTIONAL ACTIVATOR PROTEIN UGA3"/>
    <property type="match status" value="1"/>
</dbReference>
<feature type="compositionally biased region" description="Polar residues" evidence="2">
    <location>
        <begin position="198"/>
        <end position="208"/>
    </location>
</feature>
<comment type="caution">
    <text evidence="4">The sequence shown here is derived from an EMBL/GenBank/DDBJ whole genome shotgun (WGS) entry which is preliminary data.</text>
</comment>
<dbReference type="STRING" id="2282107.A0A286UFY1"/>
<accession>A0A286UFY1</accession>
<keyword evidence="1" id="KW-0539">Nucleus</keyword>
<feature type="domain" description="Zn(2)-C6 fungal-type" evidence="3">
    <location>
        <begin position="103"/>
        <end position="133"/>
    </location>
</feature>
<dbReference type="InterPro" id="IPR001138">
    <property type="entry name" value="Zn2Cys6_DnaBD"/>
</dbReference>
<evidence type="ECO:0000313" key="4">
    <source>
        <dbReference type="EMBL" id="PAV18542.1"/>
    </source>
</evidence>
<dbReference type="AlphaFoldDB" id="A0A286UFY1"/>
<gene>
    <name evidence="4" type="ORF">PNOK_0538400</name>
</gene>
<dbReference type="Pfam" id="PF00172">
    <property type="entry name" value="Zn_clus"/>
    <property type="match status" value="1"/>
</dbReference>
<dbReference type="SMART" id="SM00066">
    <property type="entry name" value="GAL4"/>
    <property type="match status" value="1"/>
</dbReference>
<proteinExistence type="predicted"/>
<dbReference type="OrthoDB" id="5419315at2759"/>
<dbReference type="InParanoid" id="A0A286UFY1"/>
<feature type="compositionally biased region" description="Polar residues" evidence="2">
    <location>
        <begin position="236"/>
        <end position="252"/>
    </location>
</feature>
<sequence length="332" mass="37189">MNTTFYCPSHPPKALRMSSRFQQFLFNIPPCQHQFLPPIEKMAHSLPYSMSYITPHQHPTYMLATHAQHPHPHLPGSVHLVSPQMRVEQPVRKRPKYTRSKTGCLTCRGKKIKCDESKPKCTRCTHGQRECTWPDPAPAKKKTPVRKNSANQDRVSNTDSASRSSDSSPTSRDHTPSTRDVDSSIQGMPILDHDRRSSQVYPSYTDPNTLERRQSLPHTGSHTHLSSHTMTPLSSGTTLQTYSTPLTGSYDYNQSPNGSISSRSNSRPSTANSLPPPPSRYSGPGLENAHYEPTGVPRWDPLSDPRNDAAYAYHPSPDSDLMARSYEHVGRI</sequence>
<dbReference type="GO" id="GO:0000981">
    <property type="term" value="F:DNA-binding transcription factor activity, RNA polymerase II-specific"/>
    <property type="evidence" value="ECO:0007669"/>
    <property type="project" value="InterPro"/>
</dbReference>
<dbReference type="InterPro" id="IPR036864">
    <property type="entry name" value="Zn2-C6_fun-type_DNA-bd_sf"/>
</dbReference>
<dbReference type="GO" id="GO:0045944">
    <property type="term" value="P:positive regulation of transcription by RNA polymerase II"/>
    <property type="evidence" value="ECO:0007669"/>
    <property type="project" value="TreeGrafter"/>
</dbReference>
<dbReference type="CDD" id="cd00067">
    <property type="entry name" value="GAL4"/>
    <property type="match status" value="1"/>
</dbReference>
<evidence type="ECO:0000256" key="1">
    <source>
        <dbReference type="ARBA" id="ARBA00023242"/>
    </source>
</evidence>
<dbReference type="PROSITE" id="PS50048">
    <property type="entry name" value="ZN2_CY6_FUNGAL_2"/>
    <property type="match status" value="1"/>
</dbReference>
<feature type="region of interest" description="Disordered" evidence="2">
    <location>
        <begin position="118"/>
        <end position="321"/>
    </location>
</feature>
<dbReference type="EMBL" id="NBII01000005">
    <property type="protein sequence ID" value="PAV18542.1"/>
    <property type="molecule type" value="Genomic_DNA"/>
</dbReference>
<organism evidence="4 5">
    <name type="scientific">Pyrrhoderma noxium</name>
    <dbReference type="NCBI Taxonomy" id="2282107"/>
    <lineage>
        <taxon>Eukaryota</taxon>
        <taxon>Fungi</taxon>
        <taxon>Dikarya</taxon>
        <taxon>Basidiomycota</taxon>
        <taxon>Agaricomycotina</taxon>
        <taxon>Agaricomycetes</taxon>
        <taxon>Hymenochaetales</taxon>
        <taxon>Hymenochaetaceae</taxon>
        <taxon>Pyrrhoderma</taxon>
    </lineage>
</organism>